<dbReference type="EMBL" id="VBAL01000011">
    <property type="protein sequence ID" value="TMJ06623.1"/>
    <property type="molecule type" value="Genomic_DNA"/>
</dbReference>
<evidence type="ECO:0000256" key="1">
    <source>
        <dbReference type="SAM" id="MobiDB-lite"/>
    </source>
</evidence>
<proteinExistence type="predicted"/>
<reference evidence="2 3" key="1">
    <citation type="journal article" date="2019" name="Nat. Microbiol.">
        <title>Mediterranean grassland soil C-N compound turnover is dependent on rainfall and depth, and is mediated by genomically divergent microorganisms.</title>
        <authorList>
            <person name="Diamond S."/>
            <person name="Andeer P.F."/>
            <person name="Li Z."/>
            <person name="Crits-Christoph A."/>
            <person name="Burstein D."/>
            <person name="Anantharaman K."/>
            <person name="Lane K.R."/>
            <person name="Thomas B.C."/>
            <person name="Pan C."/>
            <person name="Northen T.R."/>
            <person name="Banfield J.F."/>
        </authorList>
    </citation>
    <scope>NUCLEOTIDE SEQUENCE [LARGE SCALE GENOMIC DNA]</scope>
    <source>
        <strain evidence="2">NP_4</strain>
    </source>
</reference>
<evidence type="ECO:0000313" key="2">
    <source>
        <dbReference type="EMBL" id="TMJ06623.1"/>
    </source>
</evidence>
<evidence type="ECO:0008006" key="4">
    <source>
        <dbReference type="Google" id="ProtNLM"/>
    </source>
</evidence>
<organism evidence="2 3">
    <name type="scientific">Candidatus Segetimicrobium genomatis</name>
    <dbReference type="NCBI Taxonomy" id="2569760"/>
    <lineage>
        <taxon>Bacteria</taxon>
        <taxon>Bacillati</taxon>
        <taxon>Candidatus Sysuimicrobiota</taxon>
        <taxon>Candidatus Sysuimicrobiia</taxon>
        <taxon>Candidatus Sysuimicrobiales</taxon>
        <taxon>Candidatus Segetimicrobiaceae</taxon>
        <taxon>Candidatus Segetimicrobium</taxon>
    </lineage>
</organism>
<gene>
    <name evidence="2" type="ORF">E6H01_01300</name>
</gene>
<sequence>MRDVGPERKNGRASLYATVTADLVESRRLGNRADVQDKLGRLVRSLNARFKRSLAAPFMVTLGDEIQGLLHDLEQAPRVVSSIHAVFHPSEISVGIGIGQIATKLSQRVTEMDGPAFVNARGAIGAAKKERLEVVVRTSDGFADGVLNAVYLLLGGVEAGWTKPQWERFNLYKELGKVEKVAARLGISKQSVSKSLRNTLWSRVLTVESHLPEIFASLGESLGKGPAAESRGAVGARPKLSPL</sequence>
<accession>A0A537LF28</accession>
<dbReference type="Pfam" id="PF16264">
    <property type="entry name" value="SatD"/>
    <property type="match status" value="1"/>
</dbReference>
<feature type="region of interest" description="Disordered" evidence="1">
    <location>
        <begin position="223"/>
        <end position="243"/>
    </location>
</feature>
<dbReference type="InterPro" id="IPR032580">
    <property type="entry name" value="SatD"/>
</dbReference>
<dbReference type="AlphaFoldDB" id="A0A537LF28"/>
<evidence type="ECO:0000313" key="3">
    <source>
        <dbReference type="Proteomes" id="UP000319353"/>
    </source>
</evidence>
<dbReference type="Proteomes" id="UP000319353">
    <property type="component" value="Unassembled WGS sequence"/>
</dbReference>
<protein>
    <recommendedName>
        <fullName evidence="4">SatD</fullName>
    </recommendedName>
</protein>
<comment type="caution">
    <text evidence="2">The sequence shown here is derived from an EMBL/GenBank/DDBJ whole genome shotgun (WGS) entry which is preliminary data.</text>
</comment>
<name>A0A537LF28_9BACT</name>